<evidence type="ECO:0000256" key="1">
    <source>
        <dbReference type="ARBA" id="ARBA00004651"/>
    </source>
</evidence>
<evidence type="ECO:0000256" key="2">
    <source>
        <dbReference type="ARBA" id="ARBA00022475"/>
    </source>
</evidence>
<comment type="caution">
    <text evidence="10">The sequence shown here is derived from an EMBL/GenBank/DDBJ whole genome shotgun (WGS) entry which is preliminary data.</text>
</comment>
<dbReference type="Pfam" id="PF01618">
    <property type="entry name" value="MotA_ExbB"/>
    <property type="match status" value="1"/>
</dbReference>
<name>A0A4Y8AI37_9SPHI</name>
<evidence type="ECO:0000313" key="12">
    <source>
        <dbReference type="Proteomes" id="UP000583101"/>
    </source>
</evidence>
<evidence type="ECO:0000256" key="4">
    <source>
        <dbReference type="ARBA" id="ARBA00022989"/>
    </source>
</evidence>
<feature type="transmembrane region" description="Helical" evidence="7">
    <location>
        <begin position="190"/>
        <end position="211"/>
    </location>
</feature>
<keyword evidence="5 7" id="KW-0472">Membrane</keyword>
<reference evidence="10 11" key="1">
    <citation type="journal article" date="2016" name="Int. J. Syst. Evol. Microbiol.">
        <title>Proposal of Mucilaginibacter phyllosphaerae sp. nov. isolated from the phyllosphere of Galium album.</title>
        <authorList>
            <person name="Aydogan E.L."/>
            <person name="Busse H.J."/>
            <person name="Moser G."/>
            <person name="Muller C."/>
            <person name="Kampfer P."/>
            <person name="Glaeser S.P."/>
        </authorList>
    </citation>
    <scope>NUCLEOTIDE SEQUENCE [LARGE SCALE GENOMIC DNA]</scope>
    <source>
        <strain evidence="10 11">PP-F2FG21</strain>
    </source>
</reference>
<dbReference type="PANTHER" id="PTHR30625">
    <property type="entry name" value="PROTEIN TOLQ"/>
    <property type="match status" value="1"/>
</dbReference>
<evidence type="ECO:0000259" key="8">
    <source>
        <dbReference type="Pfam" id="PF01618"/>
    </source>
</evidence>
<dbReference type="GO" id="GO:0005886">
    <property type="term" value="C:plasma membrane"/>
    <property type="evidence" value="ECO:0007669"/>
    <property type="project" value="UniProtKB-SubCell"/>
</dbReference>
<keyword evidence="6" id="KW-0813">Transport</keyword>
<keyword evidence="2" id="KW-1003">Cell membrane</keyword>
<reference evidence="9 12" key="3">
    <citation type="submission" date="2020-08" db="EMBL/GenBank/DDBJ databases">
        <title>Genomic Encyclopedia of Type Strains, Phase IV (KMG-IV): sequencing the most valuable type-strain genomes for metagenomic binning, comparative biology and taxonomic classification.</title>
        <authorList>
            <person name="Goeker M."/>
        </authorList>
    </citation>
    <scope>NUCLEOTIDE SEQUENCE [LARGE SCALE GENOMIC DNA]</scope>
    <source>
        <strain evidence="9 12">DSM 100995</strain>
    </source>
</reference>
<evidence type="ECO:0000256" key="7">
    <source>
        <dbReference type="SAM" id="Phobius"/>
    </source>
</evidence>
<feature type="domain" description="MotA/TolQ/ExbB proton channel" evidence="8">
    <location>
        <begin position="102"/>
        <end position="223"/>
    </location>
</feature>
<evidence type="ECO:0000313" key="10">
    <source>
        <dbReference type="EMBL" id="TEW67922.1"/>
    </source>
</evidence>
<evidence type="ECO:0000313" key="9">
    <source>
        <dbReference type="EMBL" id="MBB3968430.1"/>
    </source>
</evidence>
<dbReference type="EMBL" id="JACIEG010000002">
    <property type="protein sequence ID" value="MBB3968430.1"/>
    <property type="molecule type" value="Genomic_DNA"/>
</dbReference>
<evidence type="ECO:0000313" key="11">
    <source>
        <dbReference type="Proteomes" id="UP000297248"/>
    </source>
</evidence>
<dbReference type="PANTHER" id="PTHR30625:SF17">
    <property type="entry name" value="TOLQ-RELATED"/>
    <property type="match status" value="1"/>
</dbReference>
<dbReference type="InterPro" id="IPR050790">
    <property type="entry name" value="ExbB/TolQ_transport"/>
</dbReference>
<dbReference type="AlphaFoldDB" id="A0A4Y8AI37"/>
<feature type="transmembrane region" description="Helical" evidence="7">
    <location>
        <begin position="143"/>
        <end position="170"/>
    </location>
</feature>
<comment type="similarity">
    <text evidence="6">Belongs to the exbB/tolQ family.</text>
</comment>
<accession>A0A4Y8AI37</accession>
<dbReference type="OrthoDB" id="4045at2"/>
<dbReference type="GO" id="GO:0017038">
    <property type="term" value="P:protein import"/>
    <property type="evidence" value="ECO:0007669"/>
    <property type="project" value="TreeGrafter"/>
</dbReference>
<evidence type="ECO:0000256" key="5">
    <source>
        <dbReference type="ARBA" id="ARBA00023136"/>
    </source>
</evidence>
<dbReference type="Proteomes" id="UP000583101">
    <property type="component" value="Unassembled WGS sequence"/>
</dbReference>
<comment type="subcellular location">
    <subcellularLocation>
        <location evidence="1">Cell membrane</location>
        <topology evidence="1">Multi-pass membrane protein</topology>
    </subcellularLocation>
    <subcellularLocation>
        <location evidence="6">Membrane</location>
        <topology evidence="6">Multi-pass membrane protein</topology>
    </subcellularLocation>
</comment>
<keyword evidence="4 7" id="KW-1133">Transmembrane helix</keyword>
<dbReference type="Proteomes" id="UP000297248">
    <property type="component" value="Unassembled WGS sequence"/>
</dbReference>
<sequence length="238" mass="25861">MMLLLQVAADTTAKLIDTANHAATQQLAKIPEEELRFGDLLIKGGWVMIPIGVLAVLGLVIFFERFFTIRKASKDESHLMSQVRSSIHSGDLQSAIAICRNSNSPLGRMLQKGLLRIGRPIKDIEGAIENVGKLEVSKLEKNIGIIGIVAGIAPMFGFLGTIAGVIKIFYDISKTDNISMGVISGGLYVKMVTSAAGLFVGIIAYVCYHILNMMVDKVILKLETDAIEFIDLLEEPSK</sequence>
<evidence type="ECO:0000256" key="6">
    <source>
        <dbReference type="RuleBase" id="RU004057"/>
    </source>
</evidence>
<dbReference type="RefSeq" id="WP_134335956.1">
    <property type="nucleotide sequence ID" value="NZ_BMCZ01000004.1"/>
</dbReference>
<keyword evidence="3 7" id="KW-0812">Transmembrane</keyword>
<dbReference type="InterPro" id="IPR002898">
    <property type="entry name" value="MotA_ExbB_proton_chnl"/>
</dbReference>
<proteinExistence type="inferred from homology"/>
<reference evidence="10" key="2">
    <citation type="submission" date="2019-03" db="EMBL/GenBank/DDBJ databases">
        <authorList>
            <person name="Yan Y.-Q."/>
            <person name="Du Z.-J."/>
        </authorList>
    </citation>
    <scope>NUCLEOTIDE SEQUENCE</scope>
    <source>
        <strain evidence="10">PP-F2FG21</strain>
    </source>
</reference>
<keyword evidence="6" id="KW-0653">Protein transport</keyword>
<organism evidence="10 11">
    <name type="scientific">Mucilaginibacter phyllosphaerae</name>
    <dbReference type="NCBI Taxonomy" id="1812349"/>
    <lineage>
        <taxon>Bacteria</taxon>
        <taxon>Pseudomonadati</taxon>
        <taxon>Bacteroidota</taxon>
        <taxon>Sphingobacteriia</taxon>
        <taxon>Sphingobacteriales</taxon>
        <taxon>Sphingobacteriaceae</taxon>
        <taxon>Mucilaginibacter</taxon>
    </lineage>
</organism>
<keyword evidence="12" id="KW-1185">Reference proteome</keyword>
<dbReference type="EMBL" id="SNQG01000002">
    <property type="protein sequence ID" value="TEW67922.1"/>
    <property type="molecule type" value="Genomic_DNA"/>
</dbReference>
<evidence type="ECO:0000256" key="3">
    <source>
        <dbReference type="ARBA" id="ARBA00022692"/>
    </source>
</evidence>
<protein>
    <submittedName>
        <fullName evidence="9">Biopolymer transport protein ExbB</fullName>
    </submittedName>
    <submittedName>
        <fullName evidence="10">MotA/TolQ/ExbB proton channel family protein</fullName>
    </submittedName>
</protein>
<gene>
    <name evidence="10" type="ORF">E2R65_08015</name>
    <name evidence="9" type="ORF">GGR35_001022</name>
</gene>
<feature type="transmembrane region" description="Helical" evidence="7">
    <location>
        <begin position="45"/>
        <end position="63"/>
    </location>
</feature>